<evidence type="ECO:0000313" key="2">
    <source>
        <dbReference type="EMBL" id="MDI1490368.1"/>
    </source>
</evidence>
<organism evidence="2 3">
    <name type="scientific">Ramalina farinacea</name>
    <dbReference type="NCBI Taxonomy" id="258253"/>
    <lineage>
        <taxon>Eukaryota</taxon>
        <taxon>Fungi</taxon>
        <taxon>Dikarya</taxon>
        <taxon>Ascomycota</taxon>
        <taxon>Pezizomycotina</taxon>
        <taxon>Lecanoromycetes</taxon>
        <taxon>OSLEUM clade</taxon>
        <taxon>Lecanoromycetidae</taxon>
        <taxon>Lecanorales</taxon>
        <taxon>Lecanorineae</taxon>
        <taxon>Ramalinaceae</taxon>
        <taxon>Ramalina</taxon>
    </lineage>
</organism>
<accession>A0AA43TWC7</accession>
<dbReference type="EMBL" id="JAPUFD010000011">
    <property type="protein sequence ID" value="MDI1490368.1"/>
    <property type="molecule type" value="Genomic_DNA"/>
</dbReference>
<gene>
    <name evidence="2" type="ORF">OHK93_001568</name>
</gene>
<sequence>MVDQGPQGLFLPGLAGALDNGGAAWFDVMNIVKKPPATQRQPAWYVQPPIGFVNTPLVRNGISRRGDILAAREDESQKDAAGPPAVSWDDWQNIVGNTTEYQCSGDIHYADVFGWEENSNGVWVLENPTKEQVEKLGTFAPAENQAAVNEYLKQVGATHYDDYKFDSEGMELEENVNGKEEVAKKIEGVTADDVKGAQQGGDNGSA</sequence>
<evidence type="ECO:0000256" key="1">
    <source>
        <dbReference type="SAM" id="MobiDB-lite"/>
    </source>
</evidence>
<evidence type="ECO:0000313" key="3">
    <source>
        <dbReference type="Proteomes" id="UP001161017"/>
    </source>
</evidence>
<reference evidence="2" key="1">
    <citation type="journal article" date="2023" name="Genome Biol. Evol.">
        <title>First Whole Genome Sequence and Flow Cytometry Genome Size Data for the Lichen-Forming Fungus Ramalina farinacea (Ascomycota).</title>
        <authorList>
            <person name="Llewellyn T."/>
            <person name="Mian S."/>
            <person name="Hill R."/>
            <person name="Leitch I.J."/>
            <person name="Gaya E."/>
        </authorList>
    </citation>
    <scope>NUCLEOTIDE SEQUENCE</scope>
    <source>
        <strain evidence="2">LIQ254RAFAR</strain>
    </source>
</reference>
<dbReference type="Proteomes" id="UP001161017">
    <property type="component" value="Unassembled WGS sequence"/>
</dbReference>
<keyword evidence="3" id="KW-1185">Reference proteome</keyword>
<dbReference type="AlphaFoldDB" id="A0AA43TWC7"/>
<name>A0AA43TWC7_9LECA</name>
<comment type="caution">
    <text evidence="2">The sequence shown here is derived from an EMBL/GenBank/DDBJ whole genome shotgun (WGS) entry which is preliminary data.</text>
</comment>
<proteinExistence type="predicted"/>
<feature type="region of interest" description="Disordered" evidence="1">
    <location>
        <begin position="187"/>
        <end position="206"/>
    </location>
</feature>
<protein>
    <submittedName>
        <fullName evidence="2">Uncharacterized protein</fullName>
    </submittedName>
</protein>